<comment type="caution">
    <text evidence="2">The sequence shown here is derived from an EMBL/GenBank/DDBJ whole genome shotgun (WGS) entry which is preliminary data.</text>
</comment>
<gene>
    <name evidence="2" type="ORF">GIB67_032853</name>
</gene>
<dbReference type="Proteomes" id="UP000541444">
    <property type="component" value="Unassembled WGS sequence"/>
</dbReference>
<evidence type="ECO:0000313" key="2">
    <source>
        <dbReference type="EMBL" id="KAF6164625.1"/>
    </source>
</evidence>
<feature type="region of interest" description="Disordered" evidence="1">
    <location>
        <begin position="1"/>
        <end position="47"/>
    </location>
</feature>
<evidence type="ECO:0000313" key="3">
    <source>
        <dbReference type="Proteomes" id="UP000541444"/>
    </source>
</evidence>
<sequence>DIGVSSAPTFTGSGHEANKRAGQCSNIENANTSRKSSSQVDAHNGITGNKIPDQFVRKYEVITASSYAKTAIDSIWKHPWKCIQQMKHIKNLKSQAEELCCSFTYKEGNKETNFSPKI</sequence>
<keyword evidence="3" id="KW-1185">Reference proteome</keyword>
<dbReference type="AlphaFoldDB" id="A0A7J7NBU2"/>
<reference evidence="2 3" key="1">
    <citation type="journal article" date="2020" name="IScience">
        <title>Genome Sequencing of the Endangered Kingdonia uniflora (Circaeasteraceae, Ranunculales) Reveals Potential Mechanisms of Evolutionary Specialization.</title>
        <authorList>
            <person name="Sun Y."/>
            <person name="Deng T."/>
            <person name="Zhang A."/>
            <person name="Moore M.J."/>
            <person name="Landis J.B."/>
            <person name="Lin N."/>
            <person name="Zhang H."/>
            <person name="Zhang X."/>
            <person name="Huang J."/>
            <person name="Zhang X."/>
            <person name="Sun H."/>
            <person name="Wang H."/>
        </authorList>
    </citation>
    <scope>NUCLEOTIDE SEQUENCE [LARGE SCALE GENOMIC DNA]</scope>
    <source>
        <strain evidence="2">TB1705</strain>
        <tissue evidence="2">Leaf</tissue>
    </source>
</reference>
<protein>
    <submittedName>
        <fullName evidence="2">Uncharacterized protein</fullName>
    </submittedName>
</protein>
<feature type="compositionally biased region" description="Polar residues" evidence="1">
    <location>
        <begin position="23"/>
        <end position="41"/>
    </location>
</feature>
<accession>A0A7J7NBU2</accession>
<evidence type="ECO:0000256" key="1">
    <source>
        <dbReference type="SAM" id="MobiDB-lite"/>
    </source>
</evidence>
<feature type="compositionally biased region" description="Polar residues" evidence="1">
    <location>
        <begin position="1"/>
        <end position="12"/>
    </location>
</feature>
<dbReference type="EMBL" id="JACGCM010000923">
    <property type="protein sequence ID" value="KAF6164625.1"/>
    <property type="molecule type" value="Genomic_DNA"/>
</dbReference>
<name>A0A7J7NBU2_9MAGN</name>
<proteinExistence type="predicted"/>
<feature type="non-terminal residue" evidence="2">
    <location>
        <position position="1"/>
    </location>
</feature>
<organism evidence="2 3">
    <name type="scientific">Kingdonia uniflora</name>
    <dbReference type="NCBI Taxonomy" id="39325"/>
    <lineage>
        <taxon>Eukaryota</taxon>
        <taxon>Viridiplantae</taxon>
        <taxon>Streptophyta</taxon>
        <taxon>Embryophyta</taxon>
        <taxon>Tracheophyta</taxon>
        <taxon>Spermatophyta</taxon>
        <taxon>Magnoliopsida</taxon>
        <taxon>Ranunculales</taxon>
        <taxon>Circaeasteraceae</taxon>
        <taxon>Kingdonia</taxon>
    </lineage>
</organism>